<feature type="region of interest" description="Disordered" evidence="1">
    <location>
        <begin position="727"/>
        <end position="767"/>
    </location>
</feature>
<reference evidence="3 4" key="1">
    <citation type="submission" date="2018-09" db="EMBL/GenBank/DDBJ databases">
        <title>A high-quality reference genome of wild soybean provides a powerful tool to mine soybean genomes.</title>
        <authorList>
            <person name="Xie M."/>
            <person name="Chung C.Y.L."/>
            <person name="Li M.-W."/>
            <person name="Wong F.-L."/>
            <person name="Chan T.-F."/>
            <person name="Lam H.-M."/>
        </authorList>
    </citation>
    <scope>NUCLEOTIDE SEQUENCE [LARGE SCALE GENOMIC DNA]</scope>
    <source>
        <strain evidence="4">cv. W05</strain>
        <tissue evidence="3">Hypocotyl of etiolated seedlings</tissue>
    </source>
</reference>
<proteinExistence type="predicted"/>
<evidence type="ECO:0000256" key="1">
    <source>
        <dbReference type="SAM" id="MobiDB-lite"/>
    </source>
</evidence>
<feature type="region of interest" description="Disordered" evidence="1">
    <location>
        <begin position="434"/>
        <end position="460"/>
    </location>
</feature>
<feature type="compositionally biased region" description="Basic and acidic residues" evidence="1">
    <location>
        <begin position="450"/>
        <end position="460"/>
    </location>
</feature>
<feature type="compositionally biased region" description="Basic and acidic residues" evidence="1">
    <location>
        <begin position="96"/>
        <end position="105"/>
    </location>
</feature>
<evidence type="ECO:0000313" key="3">
    <source>
        <dbReference type="EMBL" id="RZC12545.1"/>
    </source>
</evidence>
<feature type="compositionally biased region" description="Basic and acidic residues" evidence="1">
    <location>
        <begin position="65"/>
        <end position="78"/>
    </location>
</feature>
<evidence type="ECO:0000313" key="4">
    <source>
        <dbReference type="Proteomes" id="UP000289340"/>
    </source>
</evidence>
<dbReference type="PANTHER" id="PTHR35746:SF1">
    <property type="entry name" value="PENTATRICOPEPTIDE REPEAT (PPR) SUPERFAMILY PROTEIN"/>
    <property type="match status" value="1"/>
</dbReference>
<keyword evidence="4" id="KW-1185">Reference proteome</keyword>
<accession>A0A445KP33</accession>
<dbReference type="PANTHER" id="PTHR35746">
    <property type="entry name" value="PENTATRICOPEPTIDE REPEAT (PPR) SUPERFAMILY PROTEIN"/>
    <property type="match status" value="1"/>
</dbReference>
<feature type="region of interest" description="Disordered" evidence="1">
    <location>
        <begin position="1003"/>
        <end position="1053"/>
    </location>
</feature>
<feature type="region of interest" description="Disordered" evidence="1">
    <location>
        <begin position="905"/>
        <end position="926"/>
    </location>
</feature>
<comment type="caution">
    <text evidence="3">The sequence shown here is derived from an EMBL/GenBank/DDBJ whole genome shotgun (WGS) entry which is preliminary data.</text>
</comment>
<feature type="compositionally biased region" description="Polar residues" evidence="1">
    <location>
        <begin position="727"/>
        <end position="742"/>
    </location>
</feature>
<gene>
    <name evidence="3" type="ORF">D0Y65_012355</name>
</gene>
<dbReference type="PROSITE" id="PS00028">
    <property type="entry name" value="ZINC_FINGER_C2H2_1"/>
    <property type="match status" value="1"/>
</dbReference>
<feature type="region of interest" description="Disordered" evidence="1">
    <location>
        <begin position="939"/>
        <end position="970"/>
    </location>
</feature>
<dbReference type="Proteomes" id="UP000289340">
    <property type="component" value="Chromosome 5"/>
</dbReference>
<feature type="compositionally biased region" description="Polar residues" evidence="1">
    <location>
        <begin position="751"/>
        <end position="763"/>
    </location>
</feature>
<dbReference type="InterPro" id="IPR013087">
    <property type="entry name" value="Znf_C2H2_type"/>
</dbReference>
<feature type="region of interest" description="Disordered" evidence="1">
    <location>
        <begin position="53"/>
        <end position="105"/>
    </location>
</feature>
<feature type="region of interest" description="Disordered" evidence="1">
    <location>
        <begin position="1"/>
        <end position="21"/>
    </location>
</feature>
<organism evidence="3 4">
    <name type="scientific">Glycine soja</name>
    <name type="common">Wild soybean</name>
    <dbReference type="NCBI Taxonomy" id="3848"/>
    <lineage>
        <taxon>Eukaryota</taxon>
        <taxon>Viridiplantae</taxon>
        <taxon>Streptophyta</taxon>
        <taxon>Embryophyta</taxon>
        <taxon>Tracheophyta</taxon>
        <taxon>Spermatophyta</taxon>
        <taxon>Magnoliopsida</taxon>
        <taxon>eudicotyledons</taxon>
        <taxon>Gunneridae</taxon>
        <taxon>Pentapetalae</taxon>
        <taxon>rosids</taxon>
        <taxon>fabids</taxon>
        <taxon>Fabales</taxon>
        <taxon>Fabaceae</taxon>
        <taxon>Papilionoideae</taxon>
        <taxon>50 kb inversion clade</taxon>
        <taxon>NPAAA clade</taxon>
        <taxon>indigoferoid/millettioid clade</taxon>
        <taxon>Phaseoleae</taxon>
        <taxon>Glycine</taxon>
        <taxon>Glycine subgen. Soja</taxon>
    </lineage>
</organism>
<feature type="compositionally biased region" description="Basic and acidic residues" evidence="1">
    <location>
        <begin position="1"/>
        <end position="18"/>
    </location>
</feature>
<dbReference type="EMBL" id="QZWG01000005">
    <property type="protein sequence ID" value="RZC12545.1"/>
    <property type="molecule type" value="Genomic_DNA"/>
</dbReference>
<dbReference type="AlphaFoldDB" id="A0A445KP33"/>
<protein>
    <recommendedName>
        <fullName evidence="2">C2H2-type domain-containing protein</fullName>
    </recommendedName>
</protein>
<evidence type="ECO:0000259" key="2">
    <source>
        <dbReference type="PROSITE" id="PS00028"/>
    </source>
</evidence>
<sequence length="1106" mass="119829">MDNQDQRRTHTAGHESHGVHSCHKCGWPFPNPHPSAKHRRAHKKICGTIEGYKRSASEGQPHLNGSDDEHVSDDDHKTPGLVVSGPKSLETGNNEKGNEGNGEKLIRSEDEVFSDAVADFLDSGSNPEIKERLQDNLDSGANVERVDIKETNFSGSSEGKDFNGAKIAADASQFIDKSTDDSQIQNLNIFQNESVEVGTAVELQGQLSCPTVDPLSSSIADLRTEESTIVDSDVFFGLSSDSLLGETEAMPDILPEKKIHAVENVTDCSLISVAKETNFKEKDEISSAVHVVEIVESSDNGVGEACEEVSKIAVSDAVSLDYQVGDGADHLKENNGAEINSYRDVVEIVESSDKVVGETSEEVSKIAVSDVVSLDHQVGDGAVHLKEKNGAEFLSLLPPDNLPLELNSVVITNDAQGDSAYMIQFATSSDNKNLQEKGEGNVNVNPLPTYDDRSDEAHPRSEYGDFKDLEGVAYQNPFLQSSESLEYEADDLKDKVSEENKFHFDANQLSEKSDILSLDMDVIDNSMKMEPVNSEPTPKEMHAEECTEVSPAKVTVECHQRSDDIDASRNATKTETNEIHMVHFSEEHGSDDTCKNSQQISLPEGSLMASSNESQRDESFGCATSETTRAININSTSHHEVKITEIKDVTSDGKVVGSNLENDIEIILKDLQPNDILQSEVKQSDDLFKSDCTGKSDAAGEMGKNEHDSPDAQCMERLIVSDTSLPKSATSHFESPAISESSDIVDDGPVNKSNGTECRNTNPLPGAQKDIKEDEVYINIKLNEEYNKSVDVDTPTESHQAEDAGLLVKAAEDLAREYTSPLTTEPSAQPDREVSGLTAVPVQDQAGNNLGKLGSSRVDASVESGSQCDSLEGIWGSVSVLSIQSDAPAVIDAETLPSTGLLASTEAGKSNFNDSKATPDRQQSGKSEMFEAPSFMTLVDPGQVSPKANASEVQKGQNTQQPDSTSQAAWFPTLTQVVNESQGRKKNEEIIAKVTNWSASKEHTPLKSLLGEAAHSSKPRSPKMEEKSVSQKSGKVPEKNGSGLTTVNSILGPESPVAQVVKGEVAKEWNSPARYPADIKREKRKVKSRPYWIQLVCCTSVGPQRR</sequence>
<feature type="domain" description="C2H2-type" evidence="2">
    <location>
        <begin position="22"/>
        <end position="42"/>
    </location>
</feature>
<name>A0A445KP33_GLYSO</name>
<feature type="compositionally biased region" description="Polar residues" evidence="1">
    <location>
        <begin position="946"/>
        <end position="970"/>
    </location>
</feature>